<dbReference type="SUPFAM" id="SSF159127">
    <property type="entry name" value="HupF/HypC-like"/>
    <property type="match status" value="1"/>
</dbReference>
<dbReference type="PRINTS" id="PR00445">
    <property type="entry name" value="HUPFHYPC"/>
</dbReference>
<dbReference type="GO" id="GO:0051604">
    <property type="term" value="P:protein maturation"/>
    <property type="evidence" value="ECO:0007669"/>
    <property type="project" value="TreeGrafter"/>
</dbReference>
<dbReference type="AlphaFoldDB" id="A0A1H5QZE8"/>
<dbReference type="PANTHER" id="PTHR35177">
    <property type="entry name" value="HYDROGENASE MATURATION FACTOR HYBG"/>
    <property type="match status" value="1"/>
</dbReference>
<dbReference type="Pfam" id="PF01455">
    <property type="entry name" value="HupF_HypC"/>
    <property type="match status" value="1"/>
</dbReference>
<reference evidence="3" key="1">
    <citation type="submission" date="2016-10" db="EMBL/GenBank/DDBJ databases">
        <authorList>
            <person name="Varghese N."/>
            <person name="Submissions S."/>
        </authorList>
    </citation>
    <scope>NUCLEOTIDE SEQUENCE [LARGE SCALE GENOMIC DNA]</scope>
    <source>
        <strain evidence="3">DSM 44654</strain>
    </source>
</reference>
<sequence length="93" mass="9992">MTAVCLGIPGEVIEISEERPDLAKVSVSGVKRTINIGLLEDDPPAPGEWVLIHVGFALSKIDEQEAAAALDFLESIGKAYEDEMAALLESRIE</sequence>
<protein>
    <submittedName>
        <fullName evidence="2">Hydrogenase maturation protein HypC</fullName>
    </submittedName>
</protein>
<dbReference type="NCBIfam" id="TIGR00074">
    <property type="entry name" value="hypC_hupF"/>
    <property type="match status" value="1"/>
</dbReference>
<accession>A0A1H5QZE8</accession>
<dbReference type="STRING" id="218821.SAMN05421837_105343"/>
<dbReference type="GO" id="GO:1902670">
    <property type="term" value="F:carbon dioxide binding"/>
    <property type="evidence" value="ECO:0007669"/>
    <property type="project" value="TreeGrafter"/>
</dbReference>
<dbReference type="GO" id="GO:0005506">
    <property type="term" value="F:iron ion binding"/>
    <property type="evidence" value="ECO:0007669"/>
    <property type="project" value="TreeGrafter"/>
</dbReference>
<proteinExistence type="inferred from homology"/>
<evidence type="ECO:0000313" key="3">
    <source>
        <dbReference type="Proteomes" id="UP000198878"/>
    </source>
</evidence>
<dbReference type="PANTHER" id="PTHR35177:SF2">
    <property type="entry name" value="HYDROGENASE MATURATION FACTOR HYBG"/>
    <property type="match status" value="1"/>
</dbReference>
<organism evidence="2 3">
    <name type="scientific">Amycolatopsis pretoriensis</name>
    <dbReference type="NCBI Taxonomy" id="218821"/>
    <lineage>
        <taxon>Bacteria</taxon>
        <taxon>Bacillati</taxon>
        <taxon>Actinomycetota</taxon>
        <taxon>Actinomycetes</taxon>
        <taxon>Pseudonocardiales</taxon>
        <taxon>Pseudonocardiaceae</taxon>
        <taxon>Amycolatopsis</taxon>
    </lineage>
</organism>
<dbReference type="InterPro" id="IPR001109">
    <property type="entry name" value="Hydrogenase_HupF/HypC"/>
</dbReference>
<comment type="similarity">
    <text evidence="1">Belongs to the HupF/HypC family.</text>
</comment>
<evidence type="ECO:0000256" key="1">
    <source>
        <dbReference type="ARBA" id="ARBA00006018"/>
    </source>
</evidence>
<name>A0A1H5QZE8_9PSEU</name>
<keyword evidence="3" id="KW-1185">Reference proteome</keyword>
<dbReference type="FunFam" id="2.30.30.140:FF:000022">
    <property type="entry name" value="Hydrogenase assembly chaperone HybG"/>
    <property type="match status" value="1"/>
</dbReference>
<dbReference type="EMBL" id="FNUJ01000005">
    <property type="protein sequence ID" value="SEF30701.1"/>
    <property type="molecule type" value="Genomic_DNA"/>
</dbReference>
<gene>
    <name evidence="2" type="ORF">SAMN05421837_105343</name>
</gene>
<dbReference type="Gene3D" id="2.30.30.140">
    <property type="match status" value="1"/>
</dbReference>
<dbReference type="Proteomes" id="UP000198878">
    <property type="component" value="Unassembled WGS sequence"/>
</dbReference>
<evidence type="ECO:0000313" key="2">
    <source>
        <dbReference type="EMBL" id="SEF30701.1"/>
    </source>
</evidence>